<dbReference type="EMBL" id="BGPR01270153">
    <property type="protein sequence ID" value="GBM96218.1"/>
    <property type="molecule type" value="Genomic_DNA"/>
</dbReference>
<organism evidence="2 3">
    <name type="scientific">Araneus ventricosus</name>
    <name type="common">Orbweaver spider</name>
    <name type="synonym">Epeira ventricosa</name>
    <dbReference type="NCBI Taxonomy" id="182803"/>
    <lineage>
        <taxon>Eukaryota</taxon>
        <taxon>Metazoa</taxon>
        <taxon>Ecdysozoa</taxon>
        <taxon>Arthropoda</taxon>
        <taxon>Chelicerata</taxon>
        <taxon>Arachnida</taxon>
        <taxon>Araneae</taxon>
        <taxon>Araneomorphae</taxon>
        <taxon>Entelegynae</taxon>
        <taxon>Araneoidea</taxon>
        <taxon>Araneidae</taxon>
        <taxon>Araneus</taxon>
    </lineage>
</organism>
<comment type="caution">
    <text evidence="2">The sequence shown here is derived from an EMBL/GenBank/DDBJ whole genome shotgun (WGS) entry which is preliminary data.</text>
</comment>
<dbReference type="AlphaFoldDB" id="A0A4Y2K308"/>
<name>A0A4Y2K308_ARAVE</name>
<evidence type="ECO:0000256" key="1">
    <source>
        <dbReference type="SAM" id="MobiDB-lite"/>
    </source>
</evidence>
<accession>A0A4Y2K308</accession>
<sequence>VRPETGPPRPALAPEILNDSPCNSFEYRGLSSSSQSPGHGRTPPDGGMCYHWWRGTEPTITIPRGEASSRLLIHQQLISVYSRCSLK</sequence>
<dbReference type="Proteomes" id="UP000499080">
    <property type="component" value="Unassembled WGS sequence"/>
</dbReference>
<keyword evidence="3" id="KW-1185">Reference proteome</keyword>
<gene>
    <name evidence="2" type="ORF">AVEN_250759_1</name>
</gene>
<evidence type="ECO:0000313" key="2">
    <source>
        <dbReference type="EMBL" id="GBM96218.1"/>
    </source>
</evidence>
<proteinExistence type="predicted"/>
<feature type="region of interest" description="Disordered" evidence="1">
    <location>
        <begin position="23"/>
        <end position="46"/>
    </location>
</feature>
<reference evidence="2 3" key="1">
    <citation type="journal article" date="2019" name="Sci. Rep.">
        <title>Orb-weaving spider Araneus ventricosus genome elucidates the spidroin gene catalogue.</title>
        <authorList>
            <person name="Kono N."/>
            <person name="Nakamura H."/>
            <person name="Ohtoshi R."/>
            <person name="Moran D.A.P."/>
            <person name="Shinohara A."/>
            <person name="Yoshida Y."/>
            <person name="Fujiwara M."/>
            <person name="Mori M."/>
            <person name="Tomita M."/>
            <person name="Arakawa K."/>
        </authorList>
    </citation>
    <scope>NUCLEOTIDE SEQUENCE [LARGE SCALE GENOMIC DNA]</scope>
</reference>
<feature type="non-terminal residue" evidence="2">
    <location>
        <position position="1"/>
    </location>
</feature>
<protein>
    <submittedName>
        <fullName evidence="2">Uncharacterized protein</fullName>
    </submittedName>
</protein>
<evidence type="ECO:0000313" key="3">
    <source>
        <dbReference type="Proteomes" id="UP000499080"/>
    </source>
</evidence>